<comment type="function">
    <text evidence="16">NQR complex catalyzes the reduction of ubiquinone-1 to ubiquinol by two successive reactions, coupled with the transport of Na(+) ions from the cytoplasm to the periplasm. NqrA to NqrE are probably involved in the second step, the conversion of ubisemiquinone to ubiquinol.</text>
</comment>
<evidence type="ECO:0000256" key="9">
    <source>
        <dbReference type="ARBA" id="ARBA00022989"/>
    </source>
</evidence>
<dbReference type="GO" id="GO:0016655">
    <property type="term" value="F:oxidoreductase activity, acting on NAD(P)H, quinone or similar compound as acceptor"/>
    <property type="evidence" value="ECO:0007669"/>
    <property type="project" value="UniProtKB-UniRule"/>
</dbReference>
<dbReference type="Pfam" id="PF04205">
    <property type="entry name" value="FMN_bind"/>
    <property type="match status" value="1"/>
</dbReference>
<dbReference type="PANTHER" id="PTHR37838:SF1">
    <property type="entry name" value="NA(+)-TRANSLOCATING NADH-QUINONE REDUCTASE SUBUNIT C"/>
    <property type="match status" value="1"/>
</dbReference>
<evidence type="ECO:0000256" key="17">
    <source>
        <dbReference type="PIRNR" id="PIRNR009437"/>
    </source>
</evidence>
<dbReference type="eggNOG" id="COG2869">
    <property type="taxonomic scope" value="Bacteria"/>
</dbReference>
<evidence type="ECO:0000256" key="11">
    <source>
        <dbReference type="ARBA" id="ARBA00023053"/>
    </source>
</evidence>
<protein>
    <recommendedName>
        <fullName evidence="16 17">Na(+)-translocating NADH-quinone reductase subunit C</fullName>
        <shortName evidence="16 17">Na(+)-NQR subunit C</shortName>
        <shortName evidence="16 17">Na(+)-translocating NQR subunit C</shortName>
        <ecNumber evidence="16 17">7.2.1.1</ecNumber>
    </recommendedName>
    <alternativeName>
        <fullName evidence="16 17">NQR complex subunit C</fullName>
    </alternativeName>
    <alternativeName>
        <fullName evidence="16 17">NQR-1 subunit C</fullName>
    </alternativeName>
</protein>
<keyword evidence="11 16" id="KW-0915">Sodium</keyword>
<dbReference type="InterPro" id="IPR010204">
    <property type="entry name" value="NqrC"/>
</dbReference>
<dbReference type="GO" id="GO:0005886">
    <property type="term" value="C:plasma membrane"/>
    <property type="evidence" value="ECO:0007669"/>
    <property type="project" value="UniProtKB-SubCell"/>
</dbReference>
<keyword evidence="1 16" id="KW-0813">Transport</keyword>
<evidence type="ECO:0000256" key="16">
    <source>
        <dbReference type="HAMAP-Rule" id="MF_00427"/>
    </source>
</evidence>
<dbReference type="OrthoDB" id="9794010at2"/>
<evidence type="ECO:0000259" key="18">
    <source>
        <dbReference type="SMART" id="SM00900"/>
    </source>
</evidence>
<proteinExistence type="inferred from homology"/>
<dbReference type="EC" id="7.2.1.1" evidence="16 17"/>
<keyword evidence="8 16" id="KW-1278">Translocase</keyword>
<keyword evidence="14 16" id="KW-0472">Membrane</keyword>
<keyword evidence="15 16" id="KW-0739">Sodium transport</keyword>
<keyword evidence="13 16" id="KW-0830">Ubiquinone</keyword>
<evidence type="ECO:0000256" key="12">
    <source>
        <dbReference type="ARBA" id="ARBA00023065"/>
    </source>
</evidence>
<dbReference type="Proteomes" id="UP000004358">
    <property type="component" value="Unassembled WGS sequence"/>
</dbReference>
<keyword evidence="12 16" id="KW-0406">Ion transport</keyword>
<keyword evidence="3" id="KW-0997">Cell inner membrane</keyword>
<evidence type="ECO:0000313" key="19">
    <source>
        <dbReference type="EMBL" id="EAQ78098.1"/>
    </source>
</evidence>
<evidence type="ECO:0000256" key="2">
    <source>
        <dbReference type="ARBA" id="ARBA00022475"/>
    </source>
</evidence>
<dbReference type="STRING" id="314230.DSM3645_18796"/>
<keyword evidence="2 16" id="KW-1003">Cell membrane</keyword>
<evidence type="ECO:0000256" key="5">
    <source>
        <dbReference type="ARBA" id="ARBA00022630"/>
    </source>
</evidence>
<dbReference type="RefSeq" id="WP_002651658.1">
    <property type="nucleotide sequence ID" value="NZ_CH672376.1"/>
</dbReference>
<evidence type="ECO:0000256" key="6">
    <source>
        <dbReference type="ARBA" id="ARBA00022643"/>
    </source>
</evidence>
<dbReference type="HOGENOM" id="CLU_077882_0_1_0"/>
<keyword evidence="9 16" id="KW-1133">Transmembrane helix</keyword>
<dbReference type="GO" id="GO:0006814">
    <property type="term" value="P:sodium ion transport"/>
    <property type="evidence" value="ECO:0007669"/>
    <property type="project" value="UniProtKB-UniRule"/>
</dbReference>
<comment type="caution">
    <text evidence="16">Lacks conserved residue(s) required for the propagation of feature annotation.</text>
</comment>
<keyword evidence="6 16" id="KW-0288">FMN</keyword>
<organism evidence="19 20">
    <name type="scientific">Blastopirellula marina DSM 3645</name>
    <dbReference type="NCBI Taxonomy" id="314230"/>
    <lineage>
        <taxon>Bacteria</taxon>
        <taxon>Pseudomonadati</taxon>
        <taxon>Planctomycetota</taxon>
        <taxon>Planctomycetia</taxon>
        <taxon>Pirellulales</taxon>
        <taxon>Pirellulaceae</taxon>
        <taxon>Blastopirellula</taxon>
    </lineage>
</organism>
<evidence type="ECO:0000313" key="20">
    <source>
        <dbReference type="Proteomes" id="UP000004358"/>
    </source>
</evidence>
<reference evidence="19 20" key="1">
    <citation type="submission" date="2006-02" db="EMBL/GenBank/DDBJ databases">
        <authorList>
            <person name="Amann R."/>
            <person name="Ferriera S."/>
            <person name="Johnson J."/>
            <person name="Kravitz S."/>
            <person name="Halpern A."/>
            <person name="Remington K."/>
            <person name="Beeson K."/>
            <person name="Tran B."/>
            <person name="Rogers Y.-H."/>
            <person name="Friedman R."/>
            <person name="Venter J.C."/>
        </authorList>
    </citation>
    <scope>NUCLEOTIDE SEQUENCE [LARGE SCALE GENOMIC DNA]</scope>
    <source>
        <strain evidence="19 20">DSM 3645</strain>
    </source>
</reference>
<dbReference type="GO" id="GO:0010181">
    <property type="term" value="F:FMN binding"/>
    <property type="evidence" value="ECO:0007669"/>
    <property type="project" value="UniProtKB-UniRule"/>
</dbReference>
<comment type="similarity">
    <text evidence="16 17">Belongs to the NqrC family.</text>
</comment>
<evidence type="ECO:0000256" key="3">
    <source>
        <dbReference type="ARBA" id="ARBA00022519"/>
    </source>
</evidence>
<dbReference type="NCBIfam" id="TIGR01938">
    <property type="entry name" value="nqrC"/>
    <property type="match status" value="1"/>
</dbReference>
<comment type="subunit">
    <text evidence="16 17">Composed of six subunits; NqrA, NqrB, NqrC, NqrD, NqrE and NqrF.</text>
</comment>
<evidence type="ECO:0000256" key="15">
    <source>
        <dbReference type="ARBA" id="ARBA00023201"/>
    </source>
</evidence>
<comment type="cofactor">
    <cofactor evidence="16 17">
        <name>FMN</name>
        <dbReference type="ChEBI" id="CHEBI:58210"/>
    </cofactor>
</comment>
<comment type="catalytic activity">
    <reaction evidence="16 17">
        <text>a ubiquinone + n Na(+)(in) + NADH + H(+) = a ubiquinol + n Na(+)(out) + NAD(+)</text>
        <dbReference type="Rhea" id="RHEA:47748"/>
        <dbReference type="Rhea" id="RHEA-COMP:9565"/>
        <dbReference type="Rhea" id="RHEA-COMP:9566"/>
        <dbReference type="ChEBI" id="CHEBI:15378"/>
        <dbReference type="ChEBI" id="CHEBI:16389"/>
        <dbReference type="ChEBI" id="CHEBI:17976"/>
        <dbReference type="ChEBI" id="CHEBI:29101"/>
        <dbReference type="ChEBI" id="CHEBI:57540"/>
        <dbReference type="ChEBI" id="CHEBI:57945"/>
        <dbReference type="EC" id="7.2.1.1"/>
    </reaction>
</comment>
<dbReference type="InterPro" id="IPR007329">
    <property type="entry name" value="FMN-bd"/>
</dbReference>
<keyword evidence="4 16" id="KW-0597">Phosphoprotein</keyword>
<dbReference type="HAMAP" id="MF_00427">
    <property type="entry name" value="NqrC"/>
    <property type="match status" value="1"/>
</dbReference>
<evidence type="ECO:0000256" key="1">
    <source>
        <dbReference type="ARBA" id="ARBA00022448"/>
    </source>
</evidence>
<evidence type="ECO:0000256" key="14">
    <source>
        <dbReference type="ARBA" id="ARBA00023136"/>
    </source>
</evidence>
<evidence type="ECO:0000256" key="7">
    <source>
        <dbReference type="ARBA" id="ARBA00022692"/>
    </source>
</evidence>
<comment type="subcellular location">
    <subcellularLocation>
        <location evidence="16">Cell membrane</location>
        <topology evidence="16">Single-pass membrane protein</topology>
    </subcellularLocation>
</comment>
<dbReference type="EMBL" id="AANZ01000024">
    <property type="protein sequence ID" value="EAQ78098.1"/>
    <property type="molecule type" value="Genomic_DNA"/>
</dbReference>
<comment type="caution">
    <text evidence="19">The sequence shown here is derived from an EMBL/GenBank/DDBJ whole genome shotgun (WGS) entry which is preliminary data.</text>
</comment>
<evidence type="ECO:0000256" key="10">
    <source>
        <dbReference type="ARBA" id="ARBA00023027"/>
    </source>
</evidence>
<dbReference type="PANTHER" id="PTHR37838">
    <property type="entry name" value="NA(+)-TRANSLOCATING NADH-QUINONE REDUCTASE SUBUNIT C"/>
    <property type="match status" value="1"/>
</dbReference>
<feature type="modified residue" description="FMN phosphoryl threonine" evidence="16">
    <location>
        <position position="235"/>
    </location>
</feature>
<keyword evidence="7 16" id="KW-0812">Transmembrane</keyword>
<accession>A3ZZD5</accession>
<evidence type="ECO:0000256" key="13">
    <source>
        <dbReference type="ARBA" id="ARBA00023075"/>
    </source>
</evidence>
<evidence type="ECO:0000256" key="4">
    <source>
        <dbReference type="ARBA" id="ARBA00022553"/>
    </source>
</evidence>
<keyword evidence="5 16" id="KW-0285">Flavoprotein</keyword>
<gene>
    <name evidence="16" type="primary">nqrC</name>
    <name evidence="19" type="ORF">DSM3645_18796</name>
</gene>
<dbReference type="PIRSF" id="PIRSF009437">
    <property type="entry name" value="NQR-1_subunit_C"/>
    <property type="match status" value="1"/>
</dbReference>
<keyword evidence="10 16" id="KW-0520">NAD</keyword>
<feature type="domain" description="FMN-binding" evidence="18">
    <location>
        <begin position="154"/>
        <end position="252"/>
    </location>
</feature>
<sequence>MRRDSVGGTFLVAAVLCIVCSIAVSATAVLLKPTQVENEKLDQQKNILAAAGALPKDKEGKVEDVSDAKITELYNSVETIVIDLDTGERVDNREEDPIAADSLDDKPKMEKIPTDAPAAEKLGDIKERPKYSQVFLLKKEGQIDVIVLPFYGKGLWSTMKGFIALEGDAQTIKGLTYYSHGETPGLGGEVDNPDWKAQWPGTQAVEDDGKVVVSVTKAGQTGGIDTNIDGLSGATITTKGVDTMVRYWLGPGGFGPFLAKVRKGDFNG</sequence>
<dbReference type="AlphaFoldDB" id="A3ZZD5"/>
<dbReference type="SMART" id="SM00900">
    <property type="entry name" value="FMN_bind"/>
    <property type="match status" value="1"/>
</dbReference>
<keyword evidence="19" id="KW-0560">Oxidoreductase</keyword>
<dbReference type="NCBIfam" id="NF003749">
    <property type="entry name" value="PRK05346.1-5"/>
    <property type="match status" value="1"/>
</dbReference>
<evidence type="ECO:0000256" key="8">
    <source>
        <dbReference type="ARBA" id="ARBA00022967"/>
    </source>
</evidence>
<name>A3ZZD5_9BACT</name>